<dbReference type="Proteomes" id="UP001596337">
    <property type="component" value="Unassembled WGS sequence"/>
</dbReference>
<evidence type="ECO:0000313" key="1">
    <source>
        <dbReference type="EMBL" id="MFC6871140.1"/>
    </source>
</evidence>
<accession>A0ABW2CA14</accession>
<name>A0ABW2CA14_9PSEU</name>
<reference evidence="2" key="1">
    <citation type="journal article" date="2019" name="Int. J. Syst. Evol. Microbiol.">
        <title>The Global Catalogue of Microorganisms (GCM) 10K type strain sequencing project: providing services to taxonomists for standard genome sequencing and annotation.</title>
        <authorList>
            <consortium name="The Broad Institute Genomics Platform"/>
            <consortium name="The Broad Institute Genome Sequencing Center for Infectious Disease"/>
            <person name="Wu L."/>
            <person name="Ma J."/>
        </authorList>
    </citation>
    <scope>NUCLEOTIDE SEQUENCE [LARGE SCALE GENOMIC DNA]</scope>
    <source>
        <strain evidence="2">KCTC 32255</strain>
    </source>
</reference>
<keyword evidence="2" id="KW-1185">Reference proteome</keyword>
<dbReference type="EMBL" id="JBHSXX010000001">
    <property type="protein sequence ID" value="MFC6871140.1"/>
    <property type="molecule type" value="Genomic_DNA"/>
</dbReference>
<gene>
    <name evidence="1" type="ORF">ACFQGD_28860</name>
</gene>
<sequence length="235" mass="23842">MAVGASRPAVVTAVVALVVTVLVLASAVLLRLQRDPMNAAGQLGPPAAAAGSADLTCGESPCGVLTSLPVGEVTVELLAGDGGEHGIVRVLAPGSDIVLETALADLGAELTQRSLVCTEGDTTACLVRGARDDAVVGEVFVARDDKWEAVERPYVSNAGYLDLVPTTGHDSPGIVLATYPNCTGSADDCDGAAVALRIFALDGTSRGCTKGYPTLSDLPDWPDINVNGGELRSCG</sequence>
<proteinExistence type="predicted"/>
<dbReference type="RefSeq" id="WP_345406183.1">
    <property type="nucleotide sequence ID" value="NZ_BAABLA010000122.1"/>
</dbReference>
<organism evidence="1 2">
    <name type="scientific">Haloechinothrix salitolerans</name>
    <dbReference type="NCBI Taxonomy" id="926830"/>
    <lineage>
        <taxon>Bacteria</taxon>
        <taxon>Bacillati</taxon>
        <taxon>Actinomycetota</taxon>
        <taxon>Actinomycetes</taxon>
        <taxon>Pseudonocardiales</taxon>
        <taxon>Pseudonocardiaceae</taxon>
        <taxon>Haloechinothrix</taxon>
    </lineage>
</organism>
<protein>
    <submittedName>
        <fullName evidence="1">Uncharacterized protein</fullName>
    </submittedName>
</protein>
<evidence type="ECO:0000313" key="2">
    <source>
        <dbReference type="Proteomes" id="UP001596337"/>
    </source>
</evidence>
<comment type="caution">
    <text evidence="1">The sequence shown here is derived from an EMBL/GenBank/DDBJ whole genome shotgun (WGS) entry which is preliminary data.</text>
</comment>